<dbReference type="RefSeq" id="WP_024717258.1">
    <property type="nucleotide sequence ID" value="NZ_BJNM01000059.1"/>
</dbReference>
<accession>A0AB35ART2</accession>
<dbReference type="Gene3D" id="2.40.160.180">
    <property type="entry name" value="Carbohydrate-selective porin OprB"/>
    <property type="match status" value="1"/>
</dbReference>
<dbReference type="PANTHER" id="PTHR37944">
    <property type="entry name" value="PORIN B"/>
    <property type="match status" value="1"/>
</dbReference>
<reference evidence="3" key="1">
    <citation type="submission" date="2020-04" db="EMBL/GenBank/DDBJ databases">
        <authorList>
            <person name="Sombolestani A."/>
        </authorList>
    </citation>
    <scope>NUCLEOTIDE SEQUENCE</scope>
    <source>
        <strain evidence="3">LMG1408</strain>
    </source>
</reference>
<protein>
    <submittedName>
        <fullName evidence="3">Carbohydrate porin</fullName>
    </submittedName>
</protein>
<dbReference type="InterPro" id="IPR052932">
    <property type="entry name" value="OprB_Porin"/>
</dbReference>
<organism evidence="3 4">
    <name type="scientific">Gluconobacter oxydans</name>
    <name type="common">Gluconobacter suboxydans</name>
    <dbReference type="NCBI Taxonomy" id="442"/>
    <lineage>
        <taxon>Bacteria</taxon>
        <taxon>Pseudomonadati</taxon>
        <taxon>Pseudomonadota</taxon>
        <taxon>Alphaproteobacteria</taxon>
        <taxon>Acetobacterales</taxon>
        <taxon>Acetobacteraceae</taxon>
        <taxon>Gluconobacter</taxon>
    </lineage>
</organism>
<evidence type="ECO:0000313" key="4">
    <source>
        <dbReference type="Proteomes" id="UP000603665"/>
    </source>
</evidence>
<dbReference type="InterPro" id="IPR007049">
    <property type="entry name" value="Carb-sel_porin_OprB"/>
</dbReference>
<comment type="caution">
    <text evidence="3">The sequence shown here is derived from an EMBL/GenBank/DDBJ whole genome shotgun (WGS) entry which is preliminary data.</text>
</comment>
<reference evidence="3" key="2">
    <citation type="submission" date="2023-10" db="EMBL/GenBank/DDBJ databases">
        <title>Description of novel Gluconobacter species.</title>
        <authorList>
            <person name="Cleenwerck I."/>
            <person name="Cnockaert M."/>
            <person name="Borremans W."/>
            <person name="Wieme A.D."/>
            <person name="De Vuyst L."/>
            <person name="Vandamme P."/>
        </authorList>
    </citation>
    <scope>NUCLEOTIDE SEQUENCE</scope>
    <source>
        <strain evidence="3">LMG1408</strain>
    </source>
</reference>
<evidence type="ECO:0000256" key="2">
    <source>
        <dbReference type="RuleBase" id="RU363072"/>
    </source>
</evidence>
<dbReference type="GO" id="GO:0016020">
    <property type="term" value="C:membrane"/>
    <property type="evidence" value="ECO:0007669"/>
    <property type="project" value="InterPro"/>
</dbReference>
<comment type="similarity">
    <text evidence="1 2">Belongs to the OprB family.</text>
</comment>
<dbReference type="InterPro" id="IPR038673">
    <property type="entry name" value="OprB_sf"/>
</dbReference>
<dbReference type="GO" id="GO:0008643">
    <property type="term" value="P:carbohydrate transport"/>
    <property type="evidence" value="ECO:0007669"/>
    <property type="project" value="InterPro"/>
</dbReference>
<proteinExistence type="inferred from homology"/>
<evidence type="ECO:0000256" key="1">
    <source>
        <dbReference type="ARBA" id="ARBA00008769"/>
    </source>
</evidence>
<evidence type="ECO:0000313" key="3">
    <source>
        <dbReference type="EMBL" id="MBF0857477.1"/>
    </source>
</evidence>
<dbReference type="Proteomes" id="UP000603665">
    <property type="component" value="Unassembled WGS sequence"/>
</dbReference>
<dbReference type="EMBL" id="JABCQL010000055">
    <property type="protein sequence ID" value="MBF0857477.1"/>
    <property type="molecule type" value="Genomic_DNA"/>
</dbReference>
<dbReference type="GO" id="GO:0015288">
    <property type="term" value="F:porin activity"/>
    <property type="evidence" value="ECO:0007669"/>
    <property type="project" value="InterPro"/>
</dbReference>
<gene>
    <name evidence="3" type="ORF">HKD20_13420</name>
</gene>
<sequence>MFGDLWDTRRWLAKHGVTVSIDDENEFGGNVAGGVTREVSNAGQLGWGFDIDWGTLAGWQGLSTHVSNVTRYGQSASFGFGDTLDPSQQVYGGGGNTAAHLVLAFAEQKLQDGKYDISVGRMGLLNNFDASTLDCTFMNNMICGVPKAPTDVLSNSVYPKAVWGANIRYTPFKAWTFSTGIYANDQSSNRSGWHFTTAQTDGVAIPFELEFRPDIGAAHLPGRVKIGGSYASAPIADVLYDVHGRDAVLTGQTARLDHSYPGVWFVADQMIHRNGPGADEGLWLMLRFNHNDPRIVRRAEQYIIALVDNGFWRARPKDSFGIIFSSTTISSRWSQAQAIALQHGLTPPFGWKDQIHPGIAYQPQRFAQVLEMQYRIHVGYGIVLGPDFQYFWNVNGQRNIPNAVFFGMRGHVQVF</sequence>
<dbReference type="Pfam" id="PF04966">
    <property type="entry name" value="OprB"/>
    <property type="match status" value="1"/>
</dbReference>
<dbReference type="PANTHER" id="PTHR37944:SF1">
    <property type="entry name" value="PORIN B"/>
    <property type="match status" value="1"/>
</dbReference>
<name>A0AB35ART2_GLUOY</name>
<dbReference type="AlphaFoldDB" id="A0AB35ART2"/>